<evidence type="ECO:0000256" key="3">
    <source>
        <dbReference type="ARBA" id="ARBA00022837"/>
    </source>
</evidence>
<dbReference type="Pfam" id="PF00353">
    <property type="entry name" value="HemolysinCabind"/>
    <property type="match status" value="3"/>
</dbReference>
<dbReference type="Gene3D" id="3.40.50.410">
    <property type="entry name" value="von Willebrand factor, type A domain"/>
    <property type="match status" value="1"/>
</dbReference>
<dbReference type="InterPro" id="IPR037524">
    <property type="entry name" value="PA14/GLEYA"/>
</dbReference>
<evidence type="ECO:0000256" key="2">
    <source>
        <dbReference type="ARBA" id="ARBA00022525"/>
    </source>
</evidence>
<protein>
    <submittedName>
        <fullName evidence="7">Retention module-containing protein</fullName>
    </submittedName>
</protein>
<dbReference type="InterPro" id="IPR044016">
    <property type="entry name" value="Big_13"/>
</dbReference>
<dbReference type="InterPro" id="IPR011658">
    <property type="entry name" value="PA14_dom"/>
</dbReference>
<dbReference type="Pfam" id="PF07691">
    <property type="entry name" value="PA14"/>
    <property type="match status" value="1"/>
</dbReference>
<dbReference type="InterPro" id="IPR019960">
    <property type="entry name" value="T1SS_VCA0849"/>
</dbReference>
<dbReference type="Gene3D" id="2.60.40.10">
    <property type="entry name" value="Immunoglobulins"/>
    <property type="match status" value="4"/>
</dbReference>
<dbReference type="InterPro" id="IPR001343">
    <property type="entry name" value="Hemolysn_Ca-bd"/>
</dbReference>
<keyword evidence="2" id="KW-0964">Secreted</keyword>
<dbReference type="SUPFAM" id="SSF51120">
    <property type="entry name" value="beta-Roll"/>
    <property type="match status" value="1"/>
</dbReference>
<keyword evidence="3" id="KW-0106">Calcium</keyword>
<dbReference type="Pfam" id="PF19077">
    <property type="entry name" value="Big_13"/>
    <property type="match status" value="2"/>
</dbReference>
<dbReference type="InterPro" id="IPR018511">
    <property type="entry name" value="Hemolysin-typ_Ca-bd_CS"/>
</dbReference>
<evidence type="ECO:0000313" key="7">
    <source>
        <dbReference type="EMBL" id="TRO21448.1"/>
    </source>
</evidence>
<evidence type="ECO:0000259" key="6">
    <source>
        <dbReference type="PROSITE" id="PS51820"/>
    </source>
</evidence>
<dbReference type="EMBL" id="SCFV01000001">
    <property type="protein sequence ID" value="TRO21448.1"/>
    <property type="molecule type" value="Genomic_DNA"/>
</dbReference>
<comment type="caution">
    <text evidence="7">The sequence shown here is derived from an EMBL/GenBank/DDBJ whole genome shotgun (WGS) entry which is preliminary data.</text>
</comment>
<sequence>MSNIAAIVKSLVGQVFAVSVDGFKRQIFEGDRLMQGEQVLTSLGGEVVLQLSNGETVALAGNSSWQAEAPAEDTTARTDRPSELEQALAAGFDPTTDLEATAAGPGAGGAGGGAAGGGHSFVMLDETAQRLDPTIGFETAGLALAGSAIQEQTGEDTLAAEAVAVDETAPVVTIDSQLTNDTTPTLTGTIDDPTATVIVTVNGKDYTAINNGDGTWTLDGDLLEDPLSEGEHDVSVRAIDPAGNQDTDTGLVTIDITPPTISVQVPDVSNDTTPTITGHTDAPEGSVVTITVTPNTGPQQEFTTIVQPDGSYSVDVPEELAEGDYSVTAEVTDPAGNTGSDTDTGSIDAVAGGISVDLTLNGTTATITGSTTDVAEGKPVTLVITDSDGNTVTVPNVTVDADGNFNADNIDISSLVDGDITVTATAEDRNGETVTDNDTENQDLTDGGISVDLTLNGTTATITGSTTDVAEGKPVTLVITDSDGNTVTVPNVTVDADGNFNADNIDISSLVDGDITVTATAEDRNGETVTDNDTDVLNTNTPPTANDDSYTSDLIGGLHSEYFGYNDNQSGVSSPDGANLTNLSQVRQFIDGKAPSVTFQANSLDFGGNISNNLGSSGNLNSFFKGNASSVSGTQTTTSDAIIKMTGYISLAAGDHTFRITADDGYSIRINGQIVAEFDGNQSPTQNPPVTFNVADGGPQQIEIIYWDQGGQAQLKVEVSSNGGAYEVVGGDMLSHLPAGAEADLFVESGQTLTIDVDDLLSNDTDPNSDDLTITNVTNAVNGQVSLDGAGNVIFKPTDGFYGDAKFDYTISDGRGGFDTATVTIKVNQAQGTVQIGGGGNQDNGNNIINGGSGNDVLLGDIGGTLTSTQPGTNYNIALLVDTSGSMRSDLAGNPNVTNWFGYTYQTAAQYNQSRMKLTIDALKNFAADLADHDGVINIALIGFSSLAQTTLKLSVADLKAGDLTALNSAINTLTASGGTNYEAGFKTAADWFSTLSGTTNGYENLTYFLTDGDPTFYLNNSGNQAGDGENTTYTTLQESVAAFNQYSASLGKVHAVGIGSGVNEQYLQFFDNTNSGTNATAGFNPVTLYDFNSGNINNWTTEGTGSGNNNPNNGSVVERIDNSGTSNDYLRITDNYNSSSPNTSTKATSPNMTVTANQSGDAFGFSFRTDNFGNSDTFTWKLINSSNQVIDEGTHNGALSSFTKVTTKAVPTGTYKFVFEVLDGSNNSSHAEVRIDDIVRYQDVVTAPTGDVDIVTDANQFAAALQGGSSALNPVAVGNDIIRGGAGNDIIFGDVINTDALPWSLNGNPVKPSDLPEGSGVYALKEFLHLKNGVAPTSDDLYDYIRANHEQFNVPGDTRGGNDTLSGGKGNDILYGQGGNDILIGGEGDDILYGGTGADTFVWKQGHLNSASGQDVIKDFSFTENDKIDLSDLFKELHAGDANPDLTSYLRLSDDKSTLEISTTGGFANNADADIKIRVENNGSLAFSSSDTISSLIQGGDLIVKNHD</sequence>
<dbReference type="InterPro" id="IPR047777">
    <property type="entry name" value="LapA-like_RM"/>
</dbReference>
<evidence type="ECO:0000313" key="8">
    <source>
        <dbReference type="Proteomes" id="UP000317327"/>
    </source>
</evidence>
<feature type="region of interest" description="Disordered" evidence="4">
    <location>
        <begin position="526"/>
        <end position="549"/>
    </location>
</feature>
<dbReference type="PRINTS" id="PR00313">
    <property type="entry name" value="CABNDNGRPT"/>
</dbReference>
<dbReference type="Gene3D" id="2.60.40.3440">
    <property type="match status" value="1"/>
</dbReference>
<dbReference type="SUPFAM" id="SSF53300">
    <property type="entry name" value="vWA-like"/>
    <property type="match status" value="1"/>
</dbReference>
<dbReference type="InterPro" id="IPR050557">
    <property type="entry name" value="RTX_toxin/Mannuronan_C5-epim"/>
</dbReference>
<dbReference type="Proteomes" id="UP000317327">
    <property type="component" value="Unassembled WGS sequence"/>
</dbReference>
<dbReference type="InterPro" id="IPR011049">
    <property type="entry name" value="Serralysin-like_metalloprot_C"/>
</dbReference>
<dbReference type="RefSeq" id="WP_143500198.1">
    <property type="nucleotide sequence ID" value="NZ_SCFV01000001.1"/>
</dbReference>
<feature type="compositionally biased region" description="Low complexity" evidence="4">
    <location>
        <begin position="528"/>
        <end position="544"/>
    </location>
</feature>
<dbReference type="InterPro" id="IPR036465">
    <property type="entry name" value="vWFA_dom_sf"/>
</dbReference>
<dbReference type="Gene3D" id="2.150.10.10">
    <property type="entry name" value="Serralysin-like metalloprotease, C-terminal"/>
    <property type="match status" value="1"/>
</dbReference>
<dbReference type="Pfam" id="PF17892">
    <property type="entry name" value="Cadherin_5"/>
    <property type="match status" value="1"/>
</dbReference>
<organism evidence="7 8">
    <name type="scientific">Ectopseudomonas mendocina</name>
    <name type="common">Pseudomonas mendocina</name>
    <dbReference type="NCBI Taxonomy" id="300"/>
    <lineage>
        <taxon>Bacteria</taxon>
        <taxon>Pseudomonadati</taxon>
        <taxon>Pseudomonadota</taxon>
        <taxon>Gammaproteobacteria</taxon>
        <taxon>Pseudomonadales</taxon>
        <taxon>Pseudomonadaceae</taxon>
        <taxon>Ectopseudomonas</taxon>
    </lineage>
</organism>
<dbReference type="InterPro" id="IPR013783">
    <property type="entry name" value="Ig-like_fold"/>
</dbReference>
<dbReference type="PROSITE" id="PS00330">
    <property type="entry name" value="HEMOLYSIN_CALCIUM"/>
    <property type="match status" value="2"/>
</dbReference>
<gene>
    <name evidence="7" type="ORF">EQ836_02595</name>
</gene>
<dbReference type="NCBIfam" id="TIGR03661">
    <property type="entry name" value="T1SS_VCA0849"/>
    <property type="match status" value="1"/>
</dbReference>
<feature type="domain" description="VWFA" evidence="5">
    <location>
        <begin position="876"/>
        <end position="1105"/>
    </location>
</feature>
<comment type="subcellular location">
    <subcellularLocation>
        <location evidence="1">Secreted</location>
    </subcellularLocation>
</comment>
<feature type="domain" description="PA14" evidence="6">
    <location>
        <begin position="591"/>
        <end position="733"/>
    </location>
</feature>
<proteinExistence type="predicted"/>
<accession>A0ABD7S2Q9</accession>
<evidence type="ECO:0000256" key="4">
    <source>
        <dbReference type="SAM" id="MobiDB-lite"/>
    </source>
</evidence>
<reference evidence="7 8" key="1">
    <citation type="submission" date="2019-01" db="EMBL/GenBank/DDBJ databases">
        <title>Whole genome shotgun sequencing of Pseudomonas spp. isolated by its ability to degrade furfural.</title>
        <authorList>
            <person name="Donoso R."/>
            <person name="Farkas C."/>
            <person name="Villegas P."/>
            <person name="Gonzales-Toro F."/>
            <person name="Guajardo-Parra M."/>
            <person name="Araya-Nail M."/>
            <person name="Morgante V."/>
            <person name="Perez-Pantoja D."/>
        </authorList>
    </citation>
    <scope>NUCLEOTIDE SEQUENCE [LARGE SCALE GENOMIC DNA]</scope>
    <source>
        <strain evidence="7 8">VN231</strain>
    </source>
</reference>
<dbReference type="Pfam" id="PF13519">
    <property type="entry name" value="VWA_2"/>
    <property type="match status" value="1"/>
</dbReference>
<dbReference type="PROSITE" id="PS50234">
    <property type="entry name" value="VWFA"/>
    <property type="match status" value="1"/>
</dbReference>
<dbReference type="PANTHER" id="PTHR38340">
    <property type="entry name" value="S-LAYER PROTEIN"/>
    <property type="match status" value="1"/>
</dbReference>
<dbReference type="CDD" id="cd00198">
    <property type="entry name" value="vWFA"/>
    <property type="match status" value="1"/>
</dbReference>
<evidence type="ECO:0000256" key="1">
    <source>
        <dbReference type="ARBA" id="ARBA00004613"/>
    </source>
</evidence>
<dbReference type="GO" id="GO:0005576">
    <property type="term" value="C:extracellular region"/>
    <property type="evidence" value="ECO:0007669"/>
    <property type="project" value="UniProtKB-SubCell"/>
</dbReference>
<dbReference type="PROSITE" id="PS51820">
    <property type="entry name" value="PA14"/>
    <property type="match status" value="1"/>
</dbReference>
<dbReference type="NCBIfam" id="NF033682">
    <property type="entry name" value="retention_LapA"/>
    <property type="match status" value="1"/>
</dbReference>
<dbReference type="InterPro" id="IPR041690">
    <property type="entry name" value="Cadherin_5"/>
</dbReference>
<dbReference type="SMART" id="SM00327">
    <property type="entry name" value="VWA"/>
    <property type="match status" value="1"/>
</dbReference>
<name>A0ABD7S2Q9_ECTME</name>
<dbReference type="PANTHER" id="PTHR38340:SF1">
    <property type="entry name" value="S-LAYER PROTEIN"/>
    <property type="match status" value="1"/>
</dbReference>
<dbReference type="NCBIfam" id="NF033510">
    <property type="entry name" value="Ca_tandemer"/>
    <property type="match status" value="2"/>
</dbReference>
<evidence type="ECO:0000259" key="5">
    <source>
        <dbReference type="PROSITE" id="PS50234"/>
    </source>
</evidence>
<dbReference type="InterPro" id="IPR002035">
    <property type="entry name" value="VWF_A"/>
</dbReference>